<feature type="region of interest" description="Disordered" evidence="1">
    <location>
        <begin position="1"/>
        <end position="37"/>
    </location>
</feature>
<sequence>MLLSCGQKEVISNPSIDHKVSSKSSTHGQVRKREQESECRWLLQMRRNRRSFTRPSAAAWGGRVLQMGHRQEQAKTRRREVVLTDANQLQNDGGEGPSPWFLFNAGARHSSTSVEL</sequence>
<name>A0ABP0NZ19_9DINO</name>
<evidence type="ECO:0000256" key="1">
    <source>
        <dbReference type="SAM" id="MobiDB-lite"/>
    </source>
</evidence>
<dbReference type="EMBL" id="CAXAMN010022368">
    <property type="protein sequence ID" value="CAK9068821.1"/>
    <property type="molecule type" value="Genomic_DNA"/>
</dbReference>
<organism evidence="2 3">
    <name type="scientific">Durusdinium trenchii</name>
    <dbReference type="NCBI Taxonomy" id="1381693"/>
    <lineage>
        <taxon>Eukaryota</taxon>
        <taxon>Sar</taxon>
        <taxon>Alveolata</taxon>
        <taxon>Dinophyceae</taxon>
        <taxon>Suessiales</taxon>
        <taxon>Symbiodiniaceae</taxon>
        <taxon>Durusdinium</taxon>
    </lineage>
</organism>
<gene>
    <name evidence="2" type="ORF">CCMP2556_LOCUS33830</name>
</gene>
<protein>
    <submittedName>
        <fullName evidence="2">Uncharacterized protein</fullName>
    </submittedName>
</protein>
<comment type="caution">
    <text evidence="2">The sequence shown here is derived from an EMBL/GenBank/DDBJ whole genome shotgun (WGS) entry which is preliminary data.</text>
</comment>
<dbReference type="Proteomes" id="UP001642484">
    <property type="component" value="Unassembled WGS sequence"/>
</dbReference>
<keyword evidence="3" id="KW-1185">Reference proteome</keyword>
<accession>A0ABP0NZ19</accession>
<feature type="non-terminal residue" evidence="2">
    <location>
        <position position="116"/>
    </location>
</feature>
<reference evidence="2 3" key="1">
    <citation type="submission" date="2024-02" db="EMBL/GenBank/DDBJ databases">
        <authorList>
            <person name="Chen Y."/>
            <person name="Shah S."/>
            <person name="Dougan E. K."/>
            <person name="Thang M."/>
            <person name="Chan C."/>
        </authorList>
    </citation>
    <scope>NUCLEOTIDE SEQUENCE [LARGE SCALE GENOMIC DNA]</scope>
</reference>
<evidence type="ECO:0000313" key="3">
    <source>
        <dbReference type="Proteomes" id="UP001642484"/>
    </source>
</evidence>
<evidence type="ECO:0000313" key="2">
    <source>
        <dbReference type="EMBL" id="CAK9068821.1"/>
    </source>
</evidence>
<proteinExistence type="predicted"/>